<dbReference type="Pfam" id="PF01663">
    <property type="entry name" value="Phosphodiest"/>
    <property type="match status" value="1"/>
</dbReference>
<dbReference type="AlphaFoldDB" id="A0A5S6R4T1"/>
<reference evidence="3" key="3">
    <citation type="submission" date="2019-12" db="UniProtKB">
        <authorList>
            <consortium name="WormBaseParasite"/>
        </authorList>
    </citation>
    <scope>IDENTIFICATION</scope>
</reference>
<protein>
    <submittedName>
        <fullName evidence="3">Extracellular Endonuclease subunit A domain-containing protein</fullName>
    </submittedName>
</protein>
<dbReference type="InterPro" id="IPR002591">
    <property type="entry name" value="Phosphodiest/P_Trfase"/>
</dbReference>
<sequence length="403" mass="45269">MLPVILNLVILSLSLNANSQNCLPRKTILVSLDGFWYGYIDRLRVLLGQQSNIVTLMERSAHAPDGIKSNYPTITFANHISMITGEYVENHGIVGKTFYDPATGKDVNVAHLDSSIWSYVKGEPVWAAYAKKHGQSKVACISWLGCNAPYHGIRLSNTLSHSQGANWEFKVDKIIKWLKNGVDLILFYYPEPDGTGHSFGPYSGQMDQMLMQLDGKVGYLLRSLKNADLYEHVNLIITSDHGMAKVDSVQVIPQRPDLYHRWVKHDSYWLIQPNAGKMHDTTAYLKQFTHSGKVKVFKKDDIPAYWHIKLNYRIPGILVAAEPGVVLRTSKSGTLAGQHGYGNGSKRMRPIFIAHGPSFNRHVHVTSNFATSDTNLVVRRSLCLPLPFFGSNTYMRTVLPFLN</sequence>
<evidence type="ECO:0000313" key="2">
    <source>
        <dbReference type="Proteomes" id="UP000046395"/>
    </source>
</evidence>
<feature type="signal peptide" evidence="1">
    <location>
        <begin position="1"/>
        <end position="19"/>
    </location>
</feature>
<keyword evidence="2" id="KW-1185">Reference proteome</keyword>
<accession>A0A5S6R4T1</accession>
<dbReference type="WBParaSite" id="TMUE_3000014202.1">
    <property type="protein sequence ID" value="TMUE_3000014202.1"/>
    <property type="gene ID" value="WBGene00289831"/>
</dbReference>
<reference evidence="2" key="2">
    <citation type="submission" date="2014-03" db="EMBL/GenBank/DDBJ databases">
        <title>The whipworm genome and dual-species transcriptomics of an intimate host-pathogen interaction.</title>
        <authorList>
            <person name="Foth B.J."/>
            <person name="Tsai I.J."/>
            <person name="Reid A.J."/>
            <person name="Bancroft A.J."/>
            <person name="Nichol S."/>
            <person name="Tracey A."/>
            <person name="Holroyd N."/>
            <person name="Cotton J.A."/>
            <person name="Stanley E.J."/>
            <person name="Zarowiecki M."/>
            <person name="Liu J.Z."/>
            <person name="Huckvale T."/>
            <person name="Cooper P.J."/>
            <person name="Grencis R.K."/>
            <person name="Berriman M."/>
        </authorList>
    </citation>
    <scope>NUCLEOTIDE SEQUENCE [LARGE SCALE GENOMIC DNA]</scope>
    <source>
        <strain evidence="2">Edinburgh</strain>
    </source>
</reference>
<evidence type="ECO:0000313" key="3">
    <source>
        <dbReference type="WBParaSite" id="TMUE_3000014202.1"/>
    </source>
</evidence>
<dbReference type="WBParaSite" id="TMUE_3000014202.3">
    <property type="protein sequence ID" value="TMUE_3000014202.3"/>
    <property type="gene ID" value="WBGene00289831"/>
</dbReference>
<dbReference type="STRING" id="70415.A0A5S6R4T1"/>
<dbReference type="Proteomes" id="UP000046395">
    <property type="component" value="Unassembled WGS sequence"/>
</dbReference>
<dbReference type="PANTHER" id="PTHR10151">
    <property type="entry name" value="ECTONUCLEOTIDE PYROPHOSPHATASE/PHOSPHODIESTERASE"/>
    <property type="match status" value="1"/>
</dbReference>
<dbReference type="WBParaSite" id="TMUE_3000014202.2">
    <property type="protein sequence ID" value="TMUE_3000014202.2"/>
    <property type="gene ID" value="WBGene00289831"/>
</dbReference>
<dbReference type="SUPFAM" id="SSF53649">
    <property type="entry name" value="Alkaline phosphatase-like"/>
    <property type="match status" value="1"/>
</dbReference>
<evidence type="ECO:0000256" key="1">
    <source>
        <dbReference type="SAM" id="SignalP"/>
    </source>
</evidence>
<dbReference type="Gene3D" id="3.30.1360.180">
    <property type="match status" value="1"/>
</dbReference>
<name>A0A5S6R4T1_TRIMR</name>
<dbReference type="WBParaSite" id="TMUE_3000014202.4">
    <property type="protein sequence ID" value="TMUE_3000014202.4"/>
    <property type="gene ID" value="WBGene00289831"/>
</dbReference>
<reference evidence="2" key="1">
    <citation type="submission" date="2013-11" db="EMBL/GenBank/DDBJ databases">
        <authorList>
            <person name="Aslett M."/>
        </authorList>
    </citation>
    <scope>NUCLEOTIDE SEQUENCE [LARGE SCALE GENOMIC DNA]</scope>
    <source>
        <strain evidence="2">Edinburgh</strain>
    </source>
</reference>
<dbReference type="InterPro" id="IPR017850">
    <property type="entry name" value="Alkaline_phosphatase_core_sf"/>
</dbReference>
<dbReference type="Gene3D" id="3.40.720.10">
    <property type="entry name" value="Alkaline Phosphatase, subunit A"/>
    <property type="match status" value="1"/>
</dbReference>
<organism evidence="2 3">
    <name type="scientific">Trichuris muris</name>
    <name type="common">Mouse whipworm</name>
    <dbReference type="NCBI Taxonomy" id="70415"/>
    <lineage>
        <taxon>Eukaryota</taxon>
        <taxon>Metazoa</taxon>
        <taxon>Ecdysozoa</taxon>
        <taxon>Nematoda</taxon>
        <taxon>Enoplea</taxon>
        <taxon>Dorylaimia</taxon>
        <taxon>Trichinellida</taxon>
        <taxon>Trichuridae</taxon>
        <taxon>Trichuris</taxon>
    </lineage>
</organism>
<proteinExistence type="predicted"/>
<feature type="chain" id="PRO_5044624411" evidence="1">
    <location>
        <begin position="20"/>
        <end position="403"/>
    </location>
</feature>
<dbReference type="CDD" id="cd16018">
    <property type="entry name" value="Enpp"/>
    <property type="match status" value="1"/>
</dbReference>
<dbReference type="PANTHER" id="PTHR10151:SF120">
    <property type="entry name" value="BIS(5'-ADENOSYL)-TRIPHOSPHATASE"/>
    <property type="match status" value="1"/>
</dbReference>
<dbReference type="GO" id="GO:0016787">
    <property type="term" value="F:hydrolase activity"/>
    <property type="evidence" value="ECO:0007669"/>
    <property type="project" value="UniProtKB-ARBA"/>
</dbReference>
<keyword evidence="1" id="KW-0732">Signal</keyword>